<evidence type="ECO:0000259" key="1">
    <source>
        <dbReference type="Pfam" id="PF20236"/>
    </source>
</evidence>
<organism evidence="2 3">
    <name type="scientific">Crucibulum laeve</name>
    <dbReference type="NCBI Taxonomy" id="68775"/>
    <lineage>
        <taxon>Eukaryota</taxon>
        <taxon>Fungi</taxon>
        <taxon>Dikarya</taxon>
        <taxon>Basidiomycota</taxon>
        <taxon>Agaricomycotina</taxon>
        <taxon>Agaricomycetes</taxon>
        <taxon>Agaricomycetidae</taxon>
        <taxon>Agaricales</taxon>
        <taxon>Agaricineae</taxon>
        <taxon>Nidulariaceae</taxon>
        <taxon>Crucibulum</taxon>
    </lineage>
</organism>
<dbReference type="EMBL" id="ML213634">
    <property type="protein sequence ID" value="TFK34267.1"/>
    <property type="molecule type" value="Genomic_DNA"/>
</dbReference>
<reference evidence="2 3" key="1">
    <citation type="journal article" date="2019" name="Nat. Ecol. Evol.">
        <title>Megaphylogeny resolves global patterns of mushroom evolution.</title>
        <authorList>
            <person name="Varga T."/>
            <person name="Krizsan K."/>
            <person name="Foldi C."/>
            <person name="Dima B."/>
            <person name="Sanchez-Garcia M."/>
            <person name="Sanchez-Ramirez S."/>
            <person name="Szollosi G.J."/>
            <person name="Szarkandi J.G."/>
            <person name="Papp V."/>
            <person name="Albert L."/>
            <person name="Andreopoulos W."/>
            <person name="Angelini C."/>
            <person name="Antonin V."/>
            <person name="Barry K.W."/>
            <person name="Bougher N.L."/>
            <person name="Buchanan P."/>
            <person name="Buyck B."/>
            <person name="Bense V."/>
            <person name="Catcheside P."/>
            <person name="Chovatia M."/>
            <person name="Cooper J."/>
            <person name="Damon W."/>
            <person name="Desjardin D."/>
            <person name="Finy P."/>
            <person name="Geml J."/>
            <person name="Haridas S."/>
            <person name="Hughes K."/>
            <person name="Justo A."/>
            <person name="Karasinski D."/>
            <person name="Kautmanova I."/>
            <person name="Kiss B."/>
            <person name="Kocsube S."/>
            <person name="Kotiranta H."/>
            <person name="LaButti K.M."/>
            <person name="Lechner B.E."/>
            <person name="Liimatainen K."/>
            <person name="Lipzen A."/>
            <person name="Lukacs Z."/>
            <person name="Mihaltcheva S."/>
            <person name="Morgado L.N."/>
            <person name="Niskanen T."/>
            <person name="Noordeloos M.E."/>
            <person name="Ohm R.A."/>
            <person name="Ortiz-Santana B."/>
            <person name="Ovrebo C."/>
            <person name="Racz N."/>
            <person name="Riley R."/>
            <person name="Savchenko A."/>
            <person name="Shiryaev A."/>
            <person name="Soop K."/>
            <person name="Spirin V."/>
            <person name="Szebenyi C."/>
            <person name="Tomsovsky M."/>
            <person name="Tulloss R.E."/>
            <person name="Uehling J."/>
            <person name="Grigoriev I.V."/>
            <person name="Vagvolgyi C."/>
            <person name="Papp T."/>
            <person name="Martin F.M."/>
            <person name="Miettinen O."/>
            <person name="Hibbett D.S."/>
            <person name="Nagy L.G."/>
        </authorList>
    </citation>
    <scope>NUCLEOTIDE SEQUENCE [LARGE SCALE GENOMIC DNA]</scope>
    <source>
        <strain evidence="2 3">CBS 166.37</strain>
    </source>
</reference>
<evidence type="ECO:0000313" key="2">
    <source>
        <dbReference type="EMBL" id="TFK34267.1"/>
    </source>
</evidence>
<protein>
    <recommendedName>
        <fullName evidence="1">DUF6593 domain-containing protein</fullName>
    </recommendedName>
</protein>
<sequence>MHLYLSHQEPWNATYTTAEGQVIYKVKTPLRLGTWTATIQRVIPNTELLDSPVGTPSAVEPNFQDRFGQLGQIEFHNIQSSRIRYQGQDVEASVFFRKSGFGWYGRHRIFTAPDGKEYKWKLGMKAPELVMNDGSKTPIARCHRKKFGILSKAACPASLEIFPAGKHIADVIVVTFVYIEKLRKDREQASVVASSGA</sequence>
<feature type="domain" description="DUF6593" evidence="1">
    <location>
        <begin position="9"/>
        <end position="185"/>
    </location>
</feature>
<dbReference type="OrthoDB" id="3360976at2759"/>
<dbReference type="Pfam" id="PF20236">
    <property type="entry name" value="DUF6593"/>
    <property type="match status" value="1"/>
</dbReference>
<accession>A0A5C3LNU6</accession>
<gene>
    <name evidence="2" type="ORF">BDQ12DRAFT_763694</name>
</gene>
<dbReference type="AlphaFoldDB" id="A0A5C3LNU6"/>
<name>A0A5C3LNU6_9AGAR</name>
<proteinExistence type="predicted"/>
<dbReference type="Proteomes" id="UP000308652">
    <property type="component" value="Unassembled WGS sequence"/>
</dbReference>
<keyword evidence="3" id="KW-1185">Reference proteome</keyword>
<evidence type="ECO:0000313" key="3">
    <source>
        <dbReference type="Proteomes" id="UP000308652"/>
    </source>
</evidence>
<dbReference type="InterPro" id="IPR046528">
    <property type="entry name" value="DUF6593"/>
</dbReference>